<dbReference type="Proteomes" id="UP000242616">
    <property type="component" value="Unassembled WGS sequence"/>
</dbReference>
<evidence type="ECO:0008006" key="5">
    <source>
        <dbReference type="Google" id="ProtNLM"/>
    </source>
</evidence>
<evidence type="ECO:0000313" key="4">
    <source>
        <dbReference type="Proteomes" id="UP000242616"/>
    </source>
</evidence>
<evidence type="ECO:0000256" key="2">
    <source>
        <dbReference type="ARBA" id="ARBA00023237"/>
    </source>
</evidence>
<comment type="caution">
    <text evidence="3">The sequence shown here is derived from an EMBL/GenBank/DDBJ whole genome shotgun (WGS) entry which is preliminary data.</text>
</comment>
<dbReference type="EMBL" id="LBFC01000009">
    <property type="protein sequence ID" value="ONN27589.1"/>
    <property type="molecule type" value="Genomic_DNA"/>
</dbReference>
<organism evidence="3 4">
    <name type="scientific">Thermosipho affectus</name>
    <dbReference type="NCBI Taxonomy" id="660294"/>
    <lineage>
        <taxon>Bacteria</taxon>
        <taxon>Thermotogati</taxon>
        <taxon>Thermotogota</taxon>
        <taxon>Thermotogae</taxon>
        <taxon>Thermotogales</taxon>
        <taxon>Fervidobacteriaceae</taxon>
        <taxon>Thermosipho</taxon>
    </lineage>
</organism>
<keyword evidence="2" id="KW-0998">Cell outer membrane</keyword>
<accession>A0ABX3IJX5</accession>
<keyword evidence="4" id="KW-1185">Reference proteome</keyword>
<proteinExistence type="predicted"/>
<reference evidence="3 4" key="1">
    <citation type="submission" date="2015-06" db="EMBL/GenBank/DDBJ databases">
        <title>Genome sequencing of Thermotogales isolates from hydrothermal vents.</title>
        <authorList>
            <person name="Haverkamp T.H."/>
            <person name="Kublanov I.V."/>
            <person name="Nesbo C.L."/>
        </authorList>
    </citation>
    <scope>NUCLEOTIDE SEQUENCE [LARGE SCALE GENOMIC DNA]</scope>
    <source>
        <strain evidence="4">ik275mar</strain>
    </source>
</reference>
<protein>
    <recommendedName>
        <fullName evidence="5">Prepilin-type N-terminal cleavage/methylation domain-containing protein</fullName>
    </recommendedName>
</protein>
<keyword evidence="2" id="KW-0472">Membrane</keyword>
<evidence type="ECO:0000256" key="1">
    <source>
        <dbReference type="ARBA" id="ARBA00004442"/>
    </source>
</evidence>
<evidence type="ECO:0000313" key="3">
    <source>
        <dbReference type="EMBL" id="ONN27589.1"/>
    </source>
</evidence>
<sequence length="129" mass="14643">MKKGFSLTETLVSLLLIALISTGVFSLVSFSSFQNGKLKFQNKLSNFKQFVVNEILIRGVKDKSIESLPNILNKKFYGTQDPNIYPKLSRIKVEKVYKSSNIVIARILKVTILKTANKTEEFLIFQGRP</sequence>
<gene>
    <name evidence="3" type="ORF">XJ44_02925</name>
</gene>
<comment type="subcellular location">
    <subcellularLocation>
        <location evidence="1">Cell outer membrane</location>
    </subcellularLocation>
</comment>
<dbReference type="Pfam" id="PF07963">
    <property type="entry name" value="N_methyl"/>
    <property type="match status" value="1"/>
</dbReference>
<dbReference type="NCBIfam" id="TIGR02532">
    <property type="entry name" value="IV_pilin_GFxxxE"/>
    <property type="match status" value="1"/>
</dbReference>
<dbReference type="RefSeq" id="WP_075665572.1">
    <property type="nucleotide sequence ID" value="NZ_LBFC01000009.1"/>
</dbReference>
<name>A0ABX3IJX5_9BACT</name>
<dbReference type="InterPro" id="IPR012902">
    <property type="entry name" value="N_methyl_site"/>
</dbReference>